<feature type="compositionally biased region" description="Polar residues" evidence="7">
    <location>
        <begin position="475"/>
        <end position="496"/>
    </location>
</feature>
<name>A0AAQ5YJX6_AMPOC</name>
<accession>A0AAQ5YJX6</accession>
<reference evidence="10" key="2">
    <citation type="submission" date="2025-08" db="UniProtKB">
        <authorList>
            <consortium name="Ensembl"/>
        </authorList>
    </citation>
    <scope>IDENTIFICATION</scope>
</reference>
<evidence type="ECO:0008006" key="12">
    <source>
        <dbReference type="Google" id="ProtNLM"/>
    </source>
</evidence>
<evidence type="ECO:0000256" key="4">
    <source>
        <dbReference type="ARBA" id="ARBA00023054"/>
    </source>
</evidence>
<dbReference type="AlphaFoldDB" id="A0AAQ5YJX6"/>
<dbReference type="GO" id="GO:0009898">
    <property type="term" value="C:cytoplasmic side of plasma membrane"/>
    <property type="evidence" value="ECO:0007669"/>
    <property type="project" value="TreeGrafter"/>
</dbReference>
<evidence type="ECO:0000256" key="6">
    <source>
        <dbReference type="ARBA" id="ARBA00061293"/>
    </source>
</evidence>
<keyword evidence="5" id="KW-0009">Actin-binding</keyword>
<dbReference type="Proteomes" id="UP001501940">
    <property type="component" value="Chromosome 9"/>
</dbReference>
<dbReference type="GO" id="GO:0015629">
    <property type="term" value="C:actin cytoskeleton"/>
    <property type="evidence" value="ECO:0007669"/>
    <property type="project" value="TreeGrafter"/>
</dbReference>
<dbReference type="GO" id="GO:0005543">
    <property type="term" value="F:phospholipid binding"/>
    <property type="evidence" value="ECO:0007669"/>
    <property type="project" value="TreeGrafter"/>
</dbReference>
<dbReference type="InterPro" id="IPR013606">
    <property type="entry name" value="I-BAR_dom"/>
</dbReference>
<protein>
    <recommendedName>
        <fullName evidence="12">IMD domain-containing protein</fullName>
    </recommendedName>
</protein>
<reference evidence="10" key="3">
    <citation type="submission" date="2025-09" db="UniProtKB">
        <authorList>
            <consortium name="Ensembl"/>
        </authorList>
    </citation>
    <scope>IDENTIFICATION</scope>
</reference>
<keyword evidence="2" id="KW-0963">Cytoplasm</keyword>
<gene>
    <name evidence="10" type="primary">MTSS1</name>
</gene>
<dbReference type="PROSITE" id="PS51338">
    <property type="entry name" value="IMD"/>
    <property type="match status" value="1"/>
</dbReference>
<dbReference type="GO" id="GO:0034334">
    <property type="term" value="P:adherens junction maintenance"/>
    <property type="evidence" value="ECO:0007669"/>
    <property type="project" value="TreeGrafter"/>
</dbReference>
<comment type="subcellular location">
    <subcellularLocation>
        <location evidence="1">Cytoplasm</location>
    </subcellularLocation>
</comment>
<feature type="region of interest" description="Disordered" evidence="7">
    <location>
        <begin position="465"/>
        <end position="498"/>
    </location>
</feature>
<dbReference type="GO" id="GO:0032233">
    <property type="term" value="P:positive regulation of actin filament bundle assembly"/>
    <property type="evidence" value="ECO:0007669"/>
    <property type="project" value="TreeGrafter"/>
</dbReference>
<dbReference type="InterPro" id="IPR030127">
    <property type="entry name" value="MTSS1/MTSS2"/>
</dbReference>
<feature type="region of interest" description="Disordered" evidence="7">
    <location>
        <begin position="138"/>
        <end position="158"/>
    </location>
</feature>
<dbReference type="InterPro" id="IPR003124">
    <property type="entry name" value="WH2_dom"/>
</dbReference>
<dbReference type="Ensembl" id="ENSAOCT00000049041.1">
    <property type="protein sequence ID" value="ENSAOCP00000051875.1"/>
    <property type="gene ID" value="ENSAOCG00000005775.2"/>
</dbReference>
<feature type="region of interest" description="Disordered" evidence="7">
    <location>
        <begin position="521"/>
        <end position="543"/>
    </location>
</feature>
<dbReference type="Gene3D" id="1.20.1270.60">
    <property type="entry name" value="Arfaptin homology (AH) domain/BAR domain"/>
    <property type="match status" value="1"/>
</dbReference>
<feature type="domain" description="WH2" evidence="8">
    <location>
        <begin position="675"/>
        <end position="692"/>
    </location>
</feature>
<feature type="compositionally biased region" description="Low complexity" evidence="7">
    <location>
        <begin position="255"/>
        <end position="307"/>
    </location>
</feature>
<evidence type="ECO:0000259" key="9">
    <source>
        <dbReference type="PROSITE" id="PS51338"/>
    </source>
</evidence>
<sequence>MEAVIEKECSALGGLFQTVIGDMKSSYPIWEDFINKAGKLQSQLRATVVAVAAFLDAFQKVADLATNSRGGTRDIGSALTRMCMRHRSIEAKLKHFSMGFMEGLINPLQEQMEDWKRGVHTLDKDHAKEYKRARQEIKKKSSDTLKLQKKAKKGRGDIQPQLDSAMQDVSDKYILLEETEKQALRRALIEERQRFCWFVAMLRPVVDEEISMLGEVTHLQAISDDLKALTSDPHKLPPASEQVIMDLKGSDYGWSYQTPPSSPSTTMSRKSSMCSSLNSVNSSDSRGSSGSHSHSPSSSSSSSSSNHLFHHHHPRHRFRSSTLPQQAPARLSSISSHDSGFISSSQDQYTSSKSSSPMTTETKLSNGFDHYSPASSPYLHSNGGSLGSGSGTAFPFFPPSSSSSTSSSCPTRSWSRPASALMPDYPHYCTMGSAMVPSSRVPSWKDWAKPGPYDQPMVNTLRRKKDKETPVVVDSNGNMNSDSIPPSVQTSLSTSAPAPAGDIEAHDELALALSRGLELDTQRSSRDSIQCSSGYSTQTNTPCCSEDTIPSQGSHGPIIVTPGVATIRRTPSSKPSARRSGSVGGTGPIPIRTPAVPVKIPTVPDMPGTVNGSRGSEEMGAESPDSPTFAGSEDVGSLPVVSWSGQASTNPPTAANQLPQQQLQSDAGEEAAEQEGGNMLVAIRKGVKLKRTLTNDRSAPRIA</sequence>
<keyword evidence="4" id="KW-0175">Coiled coil</keyword>
<keyword evidence="3" id="KW-0597">Phosphoprotein</keyword>
<dbReference type="PROSITE" id="PS51082">
    <property type="entry name" value="WH2"/>
    <property type="match status" value="1"/>
</dbReference>
<dbReference type="GO" id="GO:0007009">
    <property type="term" value="P:plasma membrane organization"/>
    <property type="evidence" value="ECO:0007669"/>
    <property type="project" value="InterPro"/>
</dbReference>
<keyword evidence="11" id="KW-1185">Reference proteome</keyword>
<feature type="region of interest" description="Disordered" evidence="7">
    <location>
        <begin position="566"/>
        <end position="677"/>
    </location>
</feature>
<proteinExistence type="inferred from homology"/>
<comment type="similarity">
    <text evidence="6">Belongs to the MTSS family.</text>
</comment>
<evidence type="ECO:0000256" key="3">
    <source>
        <dbReference type="ARBA" id="ARBA00022553"/>
    </source>
</evidence>
<evidence type="ECO:0000256" key="2">
    <source>
        <dbReference type="ARBA" id="ARBA00022490"/>
    </source>
</evidence>
<dbReference type="SUPFAM" id="SSF103657">
    <property type="entry name" value="BAR/IMD domain-like"/>
    <property type="match status" value="1"/>
</dbReference>
<feature type="region of interest" description="Disordered" evidence="7">
    <location>
        <begin position="255"/>
        <end position="368"/>
    </location>
</feature>
<dbReference type="GO" id="GO:0005737">
    <property type="term" value="C:cytoplasm"/>
    <property type="evidence" value="ECO:0007669"/>
    <property type="project" value="UniProtKB-SubCell"/>
</dbReference>
<dbReference type="CDD" id="cd22060">
    <property type="entry name" value="WH2_MTSS1"/>
    <property type="match status" value="1"/>
</dbReference>
<reference evidence="10 11" key="1">
    <citation type="submission" date="2022-01" db="EMBL/GenBank/DDBJ databases">
        <title>A chromosome-scale genome assembly of the false clownfish, Amphiprion ocellaris.</title>
        <authorList>
            <person name="Ryu T."/>
        </authorList>
    </citation>
    <scope>NUCLEOTIDE SEQUENCE [LARGE SCALE GENOMIC DNA]</scope>
</reference>
<dbReference type="GO" id="GO:0003779">
    <property type="term" value="F:actin binding"/>
    <property type="evidence" value="ECO:0007669"/>
    <property type="project" value="UniProtKB-KW"/>
</dbReference>
<evidence type="ECO:0000259" key="8">
    <source>
        <dbReference type="PROSITE" id="PS51082"/>
    </source>
</evidence>
<dbReference type="InterPro" id="IPR027267">
    <property type="entry name" value="AH/BAR_dom_sf"/>
</dbReference>
<feature type="compositionally biased region" description="Low complexity" evidence="7">
    <location>
        <begin position="332"/>
        <end position="356"/>
    </location>
</feature>
<dbReference type="PANTHER" id="PTHR15708:SF10">
    <property type="entry name" value="PROTEIN MTSS 1"/>
    <property type="match status" value="1"/>
</dbReference>
<feature type="compositionally biased region" description="Basic residues" evidence="7">
    <location>
        <begin position="308"/>
        <end position="319"/>
    </location>
</feature>
<feature type="domain" description="IMD" evidence="9">
    <location>
        <begin position="1"/>
        <end position="250"/>
    </location>
</feature>
<organism evidence="10 11">
    <name type="scientific">Amphiprion ocellaris</name>
    <name type="common">Clown anemonefish</name>
    <dbReference type="NCBI Taxonomy" id="80972"/>
    <lineage>
        <taxon>Eukaryota</taxon>
        <taxon>Metazoa</taxon>
        <taxon>Chordata</taxon>
        <taxon>Craniata</taxon>
        <taxon>Vertebrata</taxon>
        <taxon>Euteleostomi</taxon>
        <taxon>Actinopterygii</taxon>
        <taxon>Neopterygii</taxon>
        <taxon>Teleostei</taxon>
        <taxon>Neoteleostei</taxon>
        <taxon>Acanthomorphata</taxon>
        <taxon>Ovalentaria</taxon>
        <taxon>Pomacentridae</taxon>
        <taxon>Amphiprion</taxon>
    </lineage>
</organism>
<evidence type="ECO:0000313" key="10">
    <source>
        <dbReference type="Ensembl" id="ENSAOCP00000051875.1"/>
    </source>
</evidence>
<dbReference type="GeneTree" id="ENSGT00950000183156"/>
<evidence type="ECO:0000256" key="5">
    <source>
        <dbReference type="ARBA" id="ARBA00023203"/>
    </source>
</evidence>
<feature type="compositionally biased region" description="Polar residues" evidence="7">
    <location>
        <begin position="527"/>
        <end position="543"/>
    </location>
</feature>
<dbReference type="FunFam" id="1.20.1270.60:FF:000010">
    <property type="entry name" value="Metastasis suppressor 1, isoform CRA_e"/>
    <property type="match status" value="1"/>
</dbReference>
<dbReference type="PANTHER" id="PTHR15708">
    <property type="entry name" value="ACTIN BUNDLING/MISSING IN METASTASIS-RELATED"/>
    <property type="match status" value="1"/>
</dbReference>
<evidence type="ECO:0000313" key="11">
    <source>
        <dbReference type="Proteomes" id="UP001501940"/>
    </source>
</evidence>
<evidence type="ECO:0000256" key="1">
    <source>
        <dbReference type="ARBA" id="ARBA00004496"/>
    </source>
</evidence>
<dbReference type="CDD" id="cd07643">
    <property type="entry name" value="I-BAR_IMD_MIM"/>
    <property type="match status" value="1"/>
</dbReference>
<feature type="compositionally biased region" description="Polar residues" evidence="7">
    <location>
        <begin position="643"/>
        <end position="665"/>
    </location>
</feature>
<dbReference type="Pfam" id="PF02205">
    <property type="entry name" value="WH2"/>
    <property type="match status" value="1"/>
</dbReference>
<evidence type="ECO:0000256" key="7">
    <source>
        <dbReference type="SAM" id="MobiDB-lite"/>
    </source>
</evidence>
<dbReference type="Pfam" id="PF08397">
    <property type="entry name" value="IMD"/>
    <property type="match status" value="1"/>
</dbReference>